<name>A0A445MBA3_ENSVE</name>
<reference evidence="1" key="1">
    <citation type="journal article" date="2018" name="Data Brief">
        <title>Genome sequence data from 17 accessions of Ensete ventricosum, a staple food crop for millions in Ethiopia.</title>
        <authorList>
            <person name="Yemataw Z."/>
            <person name="Muzemil S."/>
            <person name="Ambachew D."/>
            <person name="Tripathi L."/>
            <person name="Tesfaye K."/>
            <person name="Chala A."/>
            <person name="Farbos A."/>
            <person name="O'Neill P."/>
            <person name="Moore K."/>
            <person name="Grant M."/>
            <person name="Studholme D.J."/>
        </authorList>
    </citation>
    <scope>NUCLEOTIDE SEQUENCE [LARGE SCALE GENOMIC DNA]</scope>
    <source>
        <tissue evidence="1">Leaf</tissue>
    </source>
</reference>
<proteinExistence type="predicted"/>
<dbReference type="Proteomes" id="UP000290560">
    <property type="component" value="Unassembled WGS sequence"/>
</dbReference>
<evidence type="ECO:0000313" key="1">
    <source>
        <dbReference type="EMBL" id="RZR71531.1"/>
    </source>
</evidence>
<gene>
    <name evidence="1" type="ORF">BHM03_00005650</name>
</gene>
<organism evidence="1">
    <name type="scientific">Ensete ventricosum</name>
    <name type="common">Abyssinian banana</name>
    <name type="synonym">Musa ensete</name>
    <dbReference type="NCBI Taxonomy" id="4639"/>
    <lineage>
        <taxon>Eukaryota</taxon>
        <taxon>Viridiplantae</taxon>
        <taxon>Streptophyta</taxon>
        <taxon>Embryophyta</taxon>
        <taxon>Tracheophyta</taxon>
        <taxon>Spermatophyta</taxon>
        <taxon>Magnoliopsida</taxon>
        <taxon>Liliopsida</taxon>
        <taxon>Zingiberales</taxon>
        <taxon>Musaceae</taxon>
        <taxon>Ensete</taxon>
    </lineage>
</organism>
<dbReference type="AlphaFoldDB" id="A0A445MBA3"/>
<accession>A0A445MBA3</accession>
<sequence length="92" mass="10322">MLFLANFLQTSYAMANALNVLQTSHSFGDMMLSARVAELTKVKITAYFNLCPQERGSNYMVEMAWVENSFNLSSSEAVLLLDQFLAMNPDSK</sequence>
<dbReference type="EMBL" id="KV875547">
    <property type="protein sequence ID" value="RZR71531.1"/>
    <property type="molecule type" value="Genomic_DNA"/>
</dbReference>
<protein>
    <submittedName>
        <fullName evidence="1">Uncharacterized protein</fullName>
    </submittedName>
</protein>